<evidence type="ECO:0000313" key="3">
    <source>
        <dbReference type="Proteomes" id="UP000198596"/>
    </source>
</evidence>
<sequence length="344" mass="40205">MSDTSKVLNLYPIDYPFETLIQRANSNPPKLILNPEFQRKYKWDKDGNERSSKFIESCLMRIPLPACYFAENDNGYHDVIDGVQRITTIKKFFNDEFKLERMTVFRELEGKLFSELGDYKNELESTTIRCVILRKENPKELVKEIFARLNQGAVQLSDQEIRHAIYPGNLDSLLIELGGHHFINAFGKGKSGTKEKDSREQEEMILRFFAMQNDLGDYENKLSKYLDKYIETNQNPDEATINQLKKDFTETLEKCLFVFNNNPFVDITKTKQRQSLVYYDLLMWSFKGLSIEFLTEHKASILTKFNELCNEPNFTKSLSGGLQSKYSILIRRQLWTKKLETLNG</sequence>
<dbReference type="InterPro" id="IPR004919">
    <property type="entry name" value="GmrSD_N"/>
</dbReference>
<dbReference type="AlphaFoldDB" id="A0A1I2EQG0"/>
<dbReference type="EMBL" id="FONQ01000006">
    <property type="protein sequence ID" value="SFE94963.1"/>
    <property type="molecule type" value="Genomic_DNA"/>
</dbReference>
<organism evidence="2 3">
    <name type="scientific">Flavobacterium xueshanense</name>
    <dbReference type="NCBI Taxonomy" id="935223"/>
    <lineage>
        <taxon>Bacteria</taxon>
        <taxon>Pseudomonadati</taxon>
        <taxon>Bacteroidota</taxon>
        <taxon>Flavobacteriia</taxon>
        <taxon>Flavobacteriales</taxon>
        <taxon>Flavobacteriaceae</taxon>
        <taxon>Flavobacterium</taxon>
    </lineage>
</organism>
<dbReference type="PANTHER" id="PTHR39639:SF1">
    <property type="entry name" value="DUF262 DOMAIN-CONTAINING PROTEIN"/>
    <property type="match status" value="1"/>
</dbReference>
<keyword evidence="3" id="KW-1185">Reference proteome</keyword>
<dbReference type="OrthoDB" id="9764212at2"/>
<dbReference type="Pfam" id="PF03235">
    <property type="entry name" value="GmrSD_N"/>
    <property type="match status" value="1"/>
</dbReference>
<accession>A0A1I2EQG0</accession>
<proteinExistence type="predicted"/>
<dbReference type="Proteomes" id="UP000198596">
    <property type="component" value="Unassembled WGS sequence"/>
</dbReference>
<evidence type="ECO:0000259" key="1">
    <source>
        <dbReference type="Pfam" id="PF03235"/>
    </source>
</evidence>
<name>A0A1I2EQG0_9FLAO</name>
<feature type="domain" description="GmrSD restriction endonucleases N-terminal" evidence="1">
    <location>
        <begin position="18"/>
        <end position="166"/>
    </location>
</feature>
<reference evidence="3" key="1">
    <citation type="submission" date="2016-10" db="EMBL/GenBank/DDBJ databases">
        <authorList>
            <person name="Varghese N."/>
            <person name="Submissions S."/>
        </authorList>
    </citation>
    <scope>NUCLEOTIDE SEQUENCE [LARGE SCALE GENOMIC DNA]</scope>
    <source>
        <strain evidence="3">CGMCC 1.9227</strain>
    </source>
</reference>
<evidence type="ECO:0000313" key="2">
    <source>
        <dbReference type="EMBL" id="SFE94963.1"/>
    </source>
</evidence>
<dbReference type="RefSeq" id="WP_091204618.1">
    <property type="nucleotide sequence ID" value="NZ_FONQ01000006.1"/>
</dbReference>
<dbReference type="STRING" id="935223.SAMN04488131_10679"/>
<dbReference type="PANTHER" id="PTHR39639">
    <property type="entry name" value="CHROMOSOME 16, WHOLE GENOME SHOTGUN SEQUENCE"/>
    <property type="match status" value="1"/>
</dbReference>
<protein>
    <recommendedName>
        <fullName evidence="1">GmrSD restriction endonucleases N-terminal domain-containing protein</fullName>
    </recommendedName>
</protein>
<gene>
    <name evidence="2" type="ORF">SAMN04488131_10679</name>
</gene>